<dbReference type="CDD" id="cd03801">
    <property type="entry name" value="GT4_PimA-like"/>
    <property type="match status" value="1"/>
</dbReference>
<gene>
    <name evidence="2" type="ORF">A2591_02455</name>
</gene>
<dbReference type="SUPFAM" id="SSF53756">
    <property type="entry name" value="UDP-Glycosyltransferase/glycogen phosphorylase"/>
    <property type="match status" value="1"/>
</dbReference>
<name>A0A1G2SMP7_9BACT</name>
<dbReference type="GO" id="GO:0016757">
    <property type="term" value="F:glycosyltransferase activity"/>
    <property type="evidence" value="ECO:0007669"/>
    <property type="project" value="InterPro"/>
</dbReference>
<protein>
    <recommendedName>
        <fullName evidence="1">Glycosyl transferase family 1 domain-containing protein</fullName>
    </recommendedName>
</protein>
<evidence type="ECO:0000313" key="2">
    <source>
        <dbReference type="EMBL" id="OHA85671.1"/>
    </source>
</evidence>
<dbReference type="Pfam" id="PF00534">
    <property type="entry name" value="Glycos_transf_1"/>
    <property type="match status" value="1"/>
</dbReference>
<dbReference type="PANTHER" id="PTHR45947">
    <property type="entry name" value="SULFOQUINOVOSYL TRANSFERASE SQD2"/>
    <property type="match status" value="1"/>
</dbReference>
<dbReference type="Gene3D" id="3.40.50.2000">
    <property type="entry name" value="Glycogen Phosphorylase B"/>
    <property type="match status" value="2"/>
</dbReference>
<evidence type="ECO:0000259" key="1">
    <source>
        <dbReference type="Pfam" id="PF00534"/>
    </source>
</evidence>
<sequence>MRLLILTQAVDRNDPVLGFFHEWIKEFSRHTDEVIVGCLRVGEYELPQNVRVVSLGKERGVSRMGIVRNFYRLIVREQKHYDAVFVHMNPEYVVLGGIPWRLLRKRIVLWYTHKHVDLKLRVAEKFAHAVLTASDESLRLSTRKKYVMGHGINTEFFSPTSVAPPSAPFEIVTVGRISPAKDLETLIASVEMLVGDDLDVHTTIVGGAGTTDQERYERMIKERAAPLVAQGRLRFAGPVPHHQTLGTLQNAQVFVSMSKTGSLDKVILEAMAVGVPVVSCNDAAGAIFRDDHPGLIFAPGDARGLAEALTSVIRMSASERRALGAHLRQIVVEHHTLSPLIMRIIHHLSLPL</sequence>
<dbReference type="InterPro" id="IPR050194">
    <property type="entry name" value="Glycosyltransferase_grp1"/>
</dbReference>
<dbReference type="AlphaFoldDB" id="A0A1G2SMP7"/>
<dbReference type="Proteomes" id="UP000178168">
    <property type="component" value="Unassembled WGS sequence"/>
</dbReference>
<feature type="domain" description="Glycosyl transferase family 1" evidence="1">
    <location>
        <begin position="165"/>
        <end position="322"/>
    </location>
</feature>
<accession>A0A1G2SMP7</accession>
<reference evidence="2 3" key="1">
    <citation type="journal article" date="2016" name="Nat. Commun.">
        <title>Thousands of microbial genomes shed light on interconnected biogeochemical processes in an aquifer system.</title>
        <authorList>
            <person name="Anantharaman K."/>
            <person name="Brown C.T."/>
            <person name="Hug L.A."/>
            <person name="Sharon I."/>
            <person name="Castelle C.J."/>
            <person name="Probst A.J."/>
            <person name="Thomas B.C."/>
            <person name="Singh A."/>
            <person name="Wilkins M.J."/>
            <person name="Karaoz U."/>
            <person name="Brodie E.L."/>
            <person name="Williams K.H."/>
            <person name="Hubbard S.S."/>
            <person name="Banfield J.F."/>
        </authorList>
    </citation>
    <scope>NUCLEOTIDE SEQUENCE [LARGE SCALE GENOMIC DNA]</scope>
</reference>
<organism evidence="2 3">
    <name type="scientific">Candidatus Yonathbacteria bacterium RIFOXYD1_FULL_52_36</name>
    <dbReference type="NCBI Taxonomy" id="1802730"/>
    <lineage>
        <taxon>Bacteria</taxon>
        <taxon>Candidatus Yonathiibacteriota</taxon>
    </lineage>
</organism>
<dbReference type="InterPro" id="IPR001296">
    <property type="entry name" value="Glyco_trans_1"/>
</dbReference>
<dbReference type="PANTHER" id="PTHR45947:SF3">
    <property type="entry name" value="SULFOQUINOVOSYL TRANSFERASE SQD2"/>
    <property type="match status" value="1"/>
</dbReference>
<comment type="caution">
    <text evidence="2">The sequence shown here is derived from an EMBL/GenBank/DDBJ whole genome shotgun (WGS) entry which is preliminary data.</text>
</comment>
<dbReference type="EMBL" id="MHUZ01000020">
    <property type="protein sequence ID" value="OHA85671.1"/>
    <property type="molecule type" value="Genomic_DNA"/>
</dbReference>
<dbReference type="STRING" id="1802730.A2591_02455"/>
<evidence type="ECO:0000313" key="3">
    <source>
        <dbReference type="Proteomes" id="UP000178168"/>
    </source>
</evidence>
<proteinExistence type="predicted"/>